<feature type="transmembrane region" description="Helical" evidence="6">
    <location>
        <begin position="292"/>
        <end position="314"/>
    </location>
</feature>
<keyword evidence="3 6" id="KW-1133">Transmembrane helix</keyword>
<feature type="transmembrane region" description="Helical" evidence="6">
    <location>
        <begin position="377"/>
        <end position="395"/>
    </location>
</feature>
<dbReference type="InterPro" id="IPR005829">
    <property type="entry name" value="Sugar_transporter_CS"/>
</dbReference>
<feature type="transmembrane region" description="Helical" evidence="6">
    <location>
        <begin position="64"/>
        <end position="91"/>
    </location>
</feature>
<dbReference type="InterPro" id="IPR020846">
    <property type="entry name" value="MFS_dom"/>
</dbReference>
<dbReference type="EMBL" id="JBAHYK010000123">
    <property type="protein sequence ID" value="KAL0578027.1"/>
    <property type="molecule type" value="Genomic_DNA"/>
</dbReference>
<evidence type="ECO:0000256" key="3">
    <source>
        <dbReference type="ARBA" id="ARBA00022989"/>
    </source>
</evidence>
<evidence type="ECO:0000313" key="8">
    <source>
        <dbReference type="EMBL" id="KAL0578027.1"/>
    </source>
</evidence>
<comment type="subcellular location">
    <subcellularLocation>
        <location evidence="1">Membrane</location>
        <topology evidence="1">Multi-pass membrane protein</topology>
    </subcellularLocation>
</comment>
<feature type="transmembrane region" description="Helical" evidence="6">
    <location>
        <begin position="160"/>
        <end position="179"/>
    </location>
</feature>
<dbReference type="InterPro" id="IPR011701">
    <property type="entry name" value="MFS"/>
</dbReference>
<dbReference type="InterPro" id="IPR036259">
    <property type="entry name" value="MFS_trans_sf"/>
</dbReference>
<feature type="transmembrane region" description="Helical" evidence="6">
    <location>
        <begin position="432"/>
        <end position="452"/>
    </location>
</feature>
<evidence type="ECO:0000256" key="5">
    <source>
        <dbReference type="SAM" id="MobiDB-lite"/>
    </source>
</evidence>
<feature type="transmembrane region" description="Helical" evidence="6">
    <location>
        <begin position="335"/>
        <end position="357"/>
    </location>
</feature>
<evidence type="ECO:0000256" key="1">
    <source>
        <dbReference type="ARBA" id="ARBA00004141"/>
    </source>
</evidence>
<dbReference type="PROSITE" id="PS50850">
    <property type="entry name" value="MFS"/>
    <property type="match status" value="1"/>
</dbReference>
<dbReference type="PROSITE" id="PS00217">
    <property type="entry name" value="SUGAR_TRANSPORT_2"/>
    <property type="match status" value="1"/>
</dbReference>
<keyword evidence="9" id="KW-1185">Reference proteome</keyword>
<evidence type="ECO:0000256" key="2">
    <source>
        <dbReference type="ARBA" id="ARBA00022692"/>
    </source>
</evidence>
<dbReference type="Pfam" id="PF07690">
    <property type="entry name" value="MFS_1"/>
    <property type="match status" value="1"/>
</dbReference>
<sequence length="569" mass="60651">MTPSVNLETGKNDESSVSCDGGTPSIESNASIASSPSPSTIQLPSNLVSEKPNPNSQVLSTVRLLLVHFGAALTLFLATTDATIISTMLPSLAKDLEANSAEYTWVGVAYMLTQTAFQPLYGKISDIVGRKNLLYVSIAIFAFGSLLCGLSQNITMLICSRALAGIGGGGIVSCVWVITSEIVEVRHRPKWSQALSITWSCSAIAGPLLGGAFSGSGSASLSWRWGFYLNLPICLIGFLVLWISLRRVYIQKAFGVSCRSVMKTFDFGGLTLFLCGTTCVIVGLSFAPQVGWNTPTTITLISSGLFVLAVGGVYEAKTTRESLFPPTLFKNLTAVTVLVIVFLHNFAFNAGTFYLALFYQAADGSTPFQAGIQMLPYSLGSSLASMPAAWFIGYWQTRSRNTSGQNWVIRAGLFVCTLGFGLLNLFDEGIAPSFRVLFPLIAGVGLGMLFHAPYQVFAKALKPCELATGTGAFFLVRFTGATTGLSVAGAIFNARVTASMPEEYSSVVTGPLDFGHLKSTGDAMLQASHAISLSIQLSLFLKKFPIDEFVERGSQTSTEKQSAESSSSV</sequence>
<evidence type="ECO:0000256" key="6">
    <source>
        <dbReference type="SAM" id="Phobius"/>
    </source>
</evidence>
<feature type="compositionally biased region" description="Low complexity" evidence="5">
    <location>
        <begin position="24"/>
        <end position="38"/>
    </location>
</feature>
<feature type="domain" description="Major facilitator superfamily (MFS) profile" evidence="7">
    <location>
        <begin position="67"/>
        <end position="546"/>
    </location>
</feature>
<protein>
    <recommendedName>
        <fullName evidence="7">Major facilitator superfamily (MFS) profile domain-containing protein</fullName>
    </recommendedName>
</protein>
<keyword evidence="2 6" id="KW-0812">Transmembrane</keyword>
<feature type="transmembrane region" description="Helical" evidence="6">
    <location>
        <begin position="407"/>
        <end position="426"/>
    </location>
</feature>
<dbReference type="PANTHER" id="PTHR23501:SF102">
    <property type="entry name" value="DRUG TRANSPORTER, PUTATIVE (AFU_ORTHOLOGUE AFUA_3G08530)-RELATED"/>
    <property type="match status" value="1"/>
</dbReference>
<comment type="caution">
    <text evidence="8">The sequence shown here is derived from an EMBL/GenBank/DDBJ whole genome shotgun (WGS) entry which is preliminary data.</text>
</comment>
<dbReference type="Gene3D" id="1.20.1720.10">
    <property type="entry name" value="Multidrug resistance protein D"/>
    <property type="match status" value="1"/>
</dbReference>
<name>A0ABR3FRR9_9AGAR</name>
<dbReference type="PANTHER" id="PTHR23501">
    <property type="entry name" value="MAJOR FACILITATOR SUPERFAMILY"/>
    <property type="match status" value="1"/>
</dbReference>
<evidence type="ECO:0000313" key="9">
    <source>
        <dbReference type="Proteomes" id="UP001465976"/>
    </source>
</evidence>
<keyword evidence="4 6" id="KW-0472">Membrane</keyword>
<evidence type="ECO:0000259" key="7">
    <source>
        <dbReference type="PROSITE" id="PS50850"/>
    </source>
</evidence>
<feature type="transmembrane region" description="Helical" evidence="6">
    <location>
        <begin position="225"/>
        <end position="245"/>
    </location>
</feature>
<organism evidence="8 9">
    <name type="scientific">Marasmius crinis-equi</name>
    <dbReference type="NCBI Taxonomy" id="585013"/>
    <lineage>
        <taxon>Eukaryota</taxon>
        <taxon>Fungi</taxon>
        <taxon>Dikarya</taxon>
        <taxon>Basidiomycota</taxon>
        <taxon>Agaricomycotina</taxon>
        <taxon>Agaricomycetes</taxon>
        <taxon>Agaricomycetidae</taxon>
        <taxon>Agaricales</taxon>
        <taxon>Marasmiineae</taxon>
        <taxon>Marasmiaceae</taxon>
        <taxon>Marasmius</taxon>
    </lineage>
</organism>
<evidence type="ECO:0000256" key="4">
    <source>
        <dbReference type="ARBA" id="ARBA00023136"/>
    </source>
</evidence>
<feature type="region of interest" description="Disordered" evidence="5">
    <location>
        <begin position="1"/>
        <end position="38"/>
    </location>
</feature>
<dbReference type="Proteomes" id="UP001465976">
    <property type="component" value="Unassembled WGS sequence"/>
</dbReference>
<proteinExistence type="predicted"/>
<feature type="transmembrane region" description="Helical" evidence="6">
    <location>
        <begin position="265"/>
        <end position="286"/>
    </location>
</feature>
<accession>A0ABR3FRR9</accession>
<dbReference type="SUPFAM" id="SSF103473">
    <property type="entry name" value="MFS general substrate transporter"/>
    <property type="match status" value="1"/>
</dbReference>
<gene>
    <name evidence="8" type="ORF">V5O48_003977</name>
</gene>
<feature type="transmembrane region" description="Helical" evidence="6">
    <location>
        <begin position="133"/>
        <end position="154"/>
    </location>
</feature>
<dbReference type="Gene3D" id="1.20.1250.20">
    <property type="entry name" value="MFS general substrate transporter like domains"/>
    <property type="match status" value="1"/>
</dbReference>
<reference evidence="8 9" key="1">
    <citation type="submission" date="2024-02" db="EMBL/GenBank/DDBJ databases">
        <title>A draft genome for the cacao thread blight pathogen Marasmius crinis-equi.</title>
        <authorList>
            <person name="Cohen S.P."/>
            <person name="Baruah I.K."/>
            <person name="Amoako-Attah I."/>
            <person name="Bukari Y."/>
            <person name="Meinhardt L.W."/>
            <person name="Bailey B.A."/>
        </authorList>
    </citation>
    <scope>NUCLEOTIDE SEQUENCE [LARGE SCALE GENOMIC DNA]</scope>
    <source>
        <strain evidence="8 9">GH-76</strain>
    </source>
</reference>